<keyword evidence="3" id="KW-1185">Reference proteome</keyword>
<dbReference type="RefSeq" id="WP_159440027.1">
    <property type="nucleotide sequence ID" value="NZ_FTOM01000001.1"/>
</dbReference>
<dbReference type="SMART" id="SM00530">
    <property type="entry name" value="HTH_XRE"/>
    <property type="match status" value="1"/>
</dbReference>
<dbReference type="Gene3D" id="1.10.260.40">
    <property type="entry name" value="lambda repressor-like DNA-binding domains"/>
    <property type="match status" value="1"/>
</dbReference>
<evidence type="ECO:0000313" key="3">
    <source>
        <dbReference type="Proteomes" id="UP000186098"/>
    </source>
</evidence>
<name>A0A1N7JLK8_9RHOB</name>
<sequence>MPSNRALRAEDALPVSLRAGHDVRCARTDAAPDFWIHAAALAAGAGPIEAWRRACGHCQRELAAAAGLALERYLLIERGAVEPTPHEVRAIAAALGVPVGDCVPAAPRARVPA</sequence>
<dbReference type="AlphaFoldDB" id="A0A1N7JLK8"/>
<accession>A0A1N7JLK8</accession>
<protein>
    <submittedName>
        <fullName evidence="2">DNA-binding transcriptional regulator, XRE-family HTH domain</fullName>
    </submittedName>
</protein>
<evidence type="ECO:0000313" key="2">
    <source>
        <dbReference type="EMBL" id="SIS50243.1"/>
    </source>
</evidence>
<gene>
    <name evidence="2" type="ORF">SAMN05421795_101137</name>
</gene>
<dbReference type="InterPro" id="IPR001387">
    <property type="entry name" value="Cro/C1-type_HTH"/>
</dbReference>
<reference evidence="3" key="1">
    <citation type="submission" date="2017-01" db="EMBL/GenBank/DDBJ databases">
        <authorList>
            <person name="Varghese N."/>
            <person name="Submissions S."/>
        </authorList>
    </citation>
    <scope>NUCLEOTIDE SEQUENCE [LARGE SCALE GENOMIC DNA]</scope>
    <source>
        <strain evidence="3">DSM 18714</strain>
    </source>
</reference>
<dbReference type="GO" id="GO:0003677">
    <property type="term" value="F:DNA binding"/>
    <property type="evidence" value="ECO:0007669"/>
    <property type="project" value="UniProtKB-KW"/>
</dbReference>
<dbReference type="PROSITE" id="PS50943">
    <property type="entry name" value="HTH_CROC1"/>
    <property type="match status" value="1"/>
</dbReference>
<proteinExistence type="predicted"/>
<keyword evidence="2" id="KW-0238">DNA-binding</keyword>
<dbReference type="Proteomes" id="UP000186098">
    <property type="component" value="Unassembled WGS sequence"/>
</dbReference>
<evidence type="ECO:0000259" key="1">
    <source>
        <dbReference type="PROSITE" id="PS50943"/>
    </source>
</evidence>
<dbReference type="Pfam" id="PF01381">
    <property type="entry name" value="HTH_3"/>
    <property type="match status" value="1"/>
</dbReference>
<dbReference type="EMBL" id="FTOM01000001">
    <property type="protein sequence ID" value="SIS50243.1"/>
    <property type="molecule type" value="Genomic_DNA"/>
</dbReference>
<dbReference type="InterPro" id="IPR010982">
    <property type="entry name" value="Lambda_DNA-bd_dom_sf"/>
</dbReference>
<feature type="domain" description="HTH cro/C1-type" evidence="1">
    <location>
        <begin position="59"/>
        <end position="102"/>
    </location>
</feature>
<dbReference type="SUPFAM" id="SSF47413">
    <property type="entry name" value="lambda repressor-like DNA-binding domains"/>
    <property type="match status" value="1"/>
</dbReference>
<organism evidence="2 3">
    <name type="scientific">Phaeovulum vinaykumarii</name>
    <dbReference type="NCBI Taxonomy" id="407234"/>
    <lineage>
        <taxon>Bacteria</taxon>
        <taxon>Pseudomonadati</taxon>
        <taxon>Pseudomonadota</taxon>
        <taxon>Alphaproteobacteria</taxon>
        <taxon>Rhodobacterales</taxon>
        <taxon>Paracoccaceae</taxon>
        <taxon>Phaeovulum</taxon>
    </lineage>
</organism>